<dbReference type="AlphaFoldDB" id="A0A2Y9G780"/>
<dbReference type="InParanoid" id="A0A2Y9G780"/>
<dbReference type="CTD" id="101012928"/>
<accession>A0A2Y9G780</accession>
<dbReference type="KEGG" id="nsu:110569973"/>
<keyword evidence="1" id="KW-1185">Reference proteome</keyword>
<reference evidence="2" key="1">
    <citation type="submission" date="2025-08" db="UniProtKB">
        <authorList>
            <consortium name="RefSeq"/>
        </authorList>
    </citation>
    <scope>IDENTIFICATION</scope>
    <source>
        <tissue evidence="2">Blood</tissue>
    </source>
</reference>
<dbReference type="PANTHER" id="PTHR37353">
    <property type="entry name" value="RIKEN CDNA 4921517D22 GENE"/>
    <property type="match status" value="1"/>
</dbReference>
<organism evidence="1 2">
    <name type="scientific">Neomonachus schauinslandi</name>
    <name type="common">Hawaiian monk seal</name>
    <name type="synonym">Monachus schauinslandi</name>
    <dbReference type="NCBI Taxonomy" id="29088"/>
    <lineage>
        <taxon>Eukaryota</taxon>
        <taxon>Metazoa</taxon>
        <taxon>Chordata</taxon>
        <taxon>Craniata</taxon>
        <taxon>Vertebrata</taxon>
        <taxon>Euteleostomi</taxon>
        <taxon>Mammalia</taxon>
        <taxon>Eutheria</taxon>
        <taxon>Laurasiatheria</taxon>
        <taxon>Carnivora</taxon>
        <taxon>Caniformia</taxon>
        <taxon>Pinnipedia</taxon>
        <taxon>Phocidae</taxon>
        <taxon>Monachinae</taxon>
        <taxon>Monachini</taxon>
        <taxon>Neomonachus</taxon>
    </lineage>
</organism>
<dbReference type="Pfam" id="PF17673">
    <property type="entry name" value="DUF5532"/>
    <property type="match status" value="1"/>
</dbReference>
<dbReference type="GeneID" id="110569973"/>
<evidence type="ECO:0000313" key="1">
    <source>
        <dbReference type="Proteomes" id="UP000248481"/>
    </source>
</evidence>
<protein>
    <submittedName>
        <fullName evidence="2">Uncharacterized protein C9orf153 homolog</fullName>
    </submittedName>
</protein>
<proteinExistence type="predicted"/>
<dbReference type="Proteomes" id="UP000248481">
    <property type="component" value="Chromosome 13"/>
</dbReference>
<gene>
    <name evidence="2" type="primary">C13H9orf153</name>
</gene>
<dbReference type="InterPro" id="IPR040022">
    <property type="entry name" value="C9orf153-like"/>
</dbReference>
<name>A0A2Y9G780_NEOSC</name>
<sequence>MFLSSDTNPDEDGEAAESLRCSLPELYAFVEDFNKDSKKSNLLETHSISPSEAQKMLSQNVNAMSLTSGTDDVKGEHLQPVFVKTIHGSKGSGMEILQGACVMEAQYFRFIHRHKLRQ</sequence>
<evidence type="ECO:0000313" key="2">
    <source>
        <dbReference type="RefSeq" id="XP_021533609.1"/>
    </source>
</evidence>
<dbReference type="PANTHER" id="PTHR37353:SF1">
    <property type="entry name" value="RIKEN CDNA 4921517D22 GENE"/>
    <property type="match status" value="1"/>
</dbReference>
<dbReference type="RefSeq" id="XP_021533609.1">
    <property type="nucleotide sequence ID" value="XM_021677934.1"/>
</dbReference>